<dbReference type="InterPro" id="IPR044925">
    <property type="entry name" value="His-Me_finger_sf"/>
</dbReference>
<evidence type="ECO:0000313" key="4">
    <source>
        <dbReference type="Proteomes" id="UP000008558"/>
    </source>
</evidence>
<gene>
    <name evidence="3" type="ordered locus">ACL_0160</name>
</gene>
<name>A9NEK6_ACHLI</name>
<evidence type="ECO:0000256" key="2">
    <source>
        <dbReference type="ARBA" id="ARBA00022801"/>
    </source>
</evidence>
<evidence type="ECO:0000313" key="3">
    <source>
        <dbReference type="EMBL" id="ABX80786.1"/>
    </source>
</evidence>
<dbReference type="GO" id="GO:0004518">
    <property type="term" value="F:nuclease activity"/>
    <property type="evidence" value="ECO:0007669"/>
    <property type="project" value="UniProtKB-KW"/>
</dbReference>
<organism evidence="3 4">
    <name type="scientific">Acholeplasma laidlawii (strain PG-8A)</name>
    <dbReference type="NCBI Taxonomy" id="441768"/>
    <lineage>
        <taxon>Bacteria</taxon>
        <taxon>Bacillati</taxon>
        <taxon>Mycoplasmatota</taxon>
        <taxon>Mollicutes</taxon>
        <taxon>Acholeplasmatales</taxon>
        <taxon>Acholeplasmataceae</taxon>
        <taxon>Acholeplasma</taxon>
    </lineage>
</organism>
<dbReference type="Proteomes" id="UP000008558">
    <property type="component" value="Chromosome"/>
</dbReference>
<dbReference type="KEGG" id="acl:ACL_0160"/>
<proteinExistence type="predicted"/>
<protein>
    <submittedName>
        <fullName evidence="3">Endonuclase I domain proten</fullName>
    </submittedName>
</protein>
<dbReference type="OrthoDB" id="9801679at2"/>
<dbReference type="Pfam" id="PF04231">
    <property type="entry name" value="Endonuclease_1"/>
    <property type="match status" value="1"/>
</dbReference>
<dbReference type="GeneID" id="41338353"/>
<evidence type="ECO:0000256" key="1">
    <source>
        <dbReference type="ARBA" id="ARBA00022722"/>
    </source>
</evidence>
<keyword evidence="1" id="KW-0540">Nuclease</keyword>
<dbReference type="SUPFAM" id="SSF54060">
    <property type="entry name" value="His-Me finger endonucleases"/>
    <property type="match status" value="1"/>
</dbReference>
<keyword evidence="4" id="KW-1185">Reference proteome</keyword>
<keyword evidence="2" id="KW-0378">Hydrolase</keyword>
<dbReference type="EMBL" id="CP000896">
    <property type="protein sequence ID" value="ABX80786.1"/>
    <property type="molecule type" value="Genomic_DNA"/>
</dbReference>
<accession>A9NEK6</accession>
<dbReference type="GO" id="GO:0016787">
    <property type="term" value="F:hydrolase activity"/>
    <property type="evidence" value="ECO:0007669"/>
    <property type="project" value="UniProtKB-KW"/>
</dbReference>
<sequence length="258" mass="28986">MEFTAADESGNIATKVIIIIVSDGVDSYTGYYESINGLSGQALVDELYTVLNNTGQYTTTTYGAARYHLEQTDAWIGFNTNYLYLIYTDTLKGSVSSGYPDEGYALAKWDEGATWNREHVWAKSLFGTGNYEPGASTRGIDADLHNLRAADTTVNSTRSNNLFINQVYNAGGFGNYNSKWYPGDHHRGDVARILFYMDIRWGGLTNLSNIGDLATLLQWHELDPVDDFEINRNNLIYGFQNNRNPFIDHPELVDKIWA</sequence>
<dbReference type="eggNOG" id="COG2356">
    <property type="taxonomic scope" value="Bacteria"/>
</dbReference>
<dbReference type="STRING" id="441768.ACL_0160"/>
<dbReference type="PANTHER" id="PTHR33607:SF2">
    <property type="entry name" value="ENDONUCLEASE-1"/>
    <property type="match status" value="1"/>
</dbReference>
<dbReference type="RefSeq" id="WP_012242117.1">
    <property type="nucleotide sequence ID" value="NC_010163.1"/>
</dbReference>
<dbReference type="InterPro" id="IPR007346">
    <property type="entry name" value="Endonuclease-I"/>
</dbReference>
<dbReference type="HOGENOM" id="CLU_019348_0_0_14"/>
<reference evidence="3 4" key="1">
    <citation type="journal article" date="2011" name="J. Bacteriol.">
        <title>Complete genome and proteome of Acholeplasma laidlawii.</title>
        <authorList>
            <person name="Lazarev V.N."/>
            <person name="Levitskii S.A."/>
            <person name="Basovskii Y.I."/>
            <person name="Chukin M.M."/>
            <person name="Akopian T.A."/>
            <person name="Vereshchagin V.V."/>
            <person name="Kostrjukova E.S."/>
            <person name="Kovaleva G.Y."/>
            <person name="Kazanov M.D."/>
            <person name="Malko D.B."/>
            <person name="Vitreschak A.G."/>
            <person name="Sernova N.V."/>
            <person name="Gelfand M.S."/>
            <person name="Demina I.A."/>
            <person name="Serebryakova M.V."/>
            <person name="Galyamina M.A."/>
            <person name="Vtyurin N.N."/>
            <person name="Rogov S.I."/>
            <person name="Alexeev D.G."/>
            <person name="Ladygina V.G."/>
            <person name="Govorun V.M."/>
        </authorList>
    </citation>
    <scope>NUCLEOTIDE SEQUENCE [LARGE SCALE GENOMIC DNA]</scope>
    <source>
        <strain evidence="3 4">PG-8A</strain>
    </source>
</reference>
<dbReference type="AlphaFoldDB" id="A9NEK6"/>
<dbReference type="PANTHER" id="PTHR33607">
    <property type="entry name" value="ENDONUCLEASE-1"/>
    <property type="match status" value="1"/>
</dbReference>